<evidence type="ECO:0000313" key="2">
    <source>
        <dbReference type="EMBL" id="VUX55448.1"/>
    </source>
</evidence>
<keyword evidence="1" id="KW-1133">Transmembrane helix</keyword>
<proteinExistence type="predicted"/>
<accession>A0A7D9D1H8</accession>
<feature type="transmembrane region" description="Helical" evidence="1">
    <location>
        <begin position="172"/>
        <end position="190"/>
    </location>
</feature>
<keyword evidence="1" id="KW-0472">Membrane</keyword>
<feature type="transmembrane region" description="Helical" evidence="1">
    <location>
        <begin position="57"/>
        <end position="77"/>
    </location>
</feature>
<evidence type="ECO:0000256" key="1">
    <source>
        <dbReference type="SAM" id="Phobius"/>
    </source>
</evidence>
<dbReference type="InterPro" id="IPR014509">
    <property type="entry name" value="YjdF-like"/>
</dbReference>
<organism evidence="2">
    <name type="scientific">uncultured Woeseiaceae bacterium</name>
    <dbReference type="NCBI Taxonomy" id="1983305"/>
    <lineage>
        <taxon>Bacteria</taxon>
        <taxon>Pseudomonadati</taxon>
        <taxon>Pseudomonadota</taxon>
        <taxon>Gammaproteobacteria</taxon>
        <taxon>Woeseiales</taxon>
        <taxon>Woeseiaceae</taxon>
        <taxon>environmental samples</taxon>
    </lineage>
</organism>
<reference evidence="2" key="1">
    <citation type="submission" date="2019-07" db="EMBL/GenBank/DDBJ databases">
        <authorList>
            <person name="Weber M."/>
            <person name="Kostadinov I."/>
            <person name="Kostadinov D I."/>
        </authorList>
    </citation>
    <scope>NUCLEOTIDE SEQUENCE</scope>
    <source>
        <strain evidence="2">Gfbio:sag-sample-m06:053724c1-46a9-4a36-b237-ea2bf867836b</strain>
    </source>
</reference>
<feature type="transmembrane region" description="Helical" evidence="1">
    <location>
        <begin position="100"/>
        <end position="118"/>
    </location>
</feature>
<dbReference type="EMBL" id="LR633967">
    <property type="protein sequence ID" value="VUX55448.1"/>
    <property type="molecule type" value="Genomic_DNA"/>
</dbReference>
<feature type="transmembrane region" description="Helical" evidence="1">
    <location>
        <begin position="130"/>
        <end position="152"/>
    </location>
</feature>
<gene>
    <name evidence="2" type="primary">yjdF</name>
    <name evidence="2" type="ORF">JTBM06_V1_30008</name>
</gene>
<dbReference type="InterPro" id="IPR058534">
    <property type="entry name" value="YjdF"/>
</dbReference>
<name>A0A7D9D1H8_9GAMM</name>
<feature type="transmembrane region" description="Helical" evidence="1">
    <location>
        <begin position="31"/>
        <end position="48"/>
    </location>
</feature>
<dbReference type="PIRSF" id="PIRSF020606">
    <property type="entry name" value="UCP020606"/>
    <property type="match status" value="1"/>
</dbReference>
<dbReference type="Pfam" id="PF09997">
    <property type="entry name" value="DUF2238"/>
    <property type="match status" value="1"/>
</dbReference>
<protein>
    <submittedName>
        <fullName evidence="2">Inner membrane protein YjdF</fullName>
    </submittedName>
</protein>
<sequence>MRNRSLQTAWIVIFLATFTWSAMNPHDYPTWFLEVFPAVLGAAVLWYTRNTYPLTQLAYILILIHCIILMVGGHYTYAEVPMFDWIRDEFGQQRNNYDKLGHFVQGFIPVIVAREIVIRNKVFNSTRWRNFFIVCFCLAFSAFYELIEWWVALLSEEAADSFLGTQGYIWDTQSDMAYALVGAVLALLLLGKLHDRQLHSGGYVDQIMQAGSD</sequence>
<dbReference type="AlphaFoldDB" id="A0A7D9D1H8"/>
<keyword evidence="1" id="KW-0812">Transmembrane</keyword>